<keyword evidence="3" id="KW-1185">Reference proteome</keyword>
<proteinExistence type="predicted"/>
<evidence type="ECO:0000313" key="3">
    <source>
        <dbReference type="Proteomes" id="UP000005551"/>
    </source>
</evidence>
<dbReference type="STRING" id="1189621.A3SI_09583"/>
<gene>
    <name evidence="2" type="ORF">A3SI_09583</name>
</gene>
<reference evidence="2 3" key="1">
    <citation type="submission" date="2012-05" db="EMBL/GenBank/DDBJ databases">
        <title>Genome sequence of Nitritalea halalkaliphila LW7.</title>
        <authorList>
            <person name="Jangir P.K."/>
            <person name="Singh A."/>
            <person name="Shivaji S."/>
            <person name="Sharma R."/>
        </authorList>
    </citation>
    <scope>NUCLEOTIDE SEQUENCE [LARGE SCALE GENOMIC DNA]</scope>
    <source>
        <strain evidence="2 3">LW7</strain>
    </source>
</reference>
<dbReference type="Proteomes" id="UP000005551">
    <property type="component" value="Unassembled WGS sequence"/>
</dbReference>
<dbReference type="EMBL" id="AJYA01000019">
    <property type="protein sequence ID" value="EIM76690.1"/>
    <property type="molecule type" value="Genomic_DNA"/>
</dbReference>
<dbReference type="AlphaFoldDB" id="I5C4D8"/>
<evidence type="ECO:0000313" key="2">
    <source>
        <dbReference type="EMBL" id="EIM76690.1"/>
    </source>
</evidence>
<organism evidence="2 3">
    <name type="scientific">Nitritalea halalkaliphila LW7</name>
    <dbReference type="NCBI Taxonomy" id="1189621"/>
    <lineage>
        <taxon>Bacteria</taxon>
        <taxon>Pseudomonadati</taxon>
        <taxon>Bacteroidota</taxon>
        <taxon>Cytophagia</taxon>
        <taxon>Cytophagales</taxon>
        <taxon>Cyclobacteriaceae</taxon>
        <taxon>Nitritalea</taxon>
    </lineage>
</organism>
<evidence type="ECO:0000256" key="1">
    <source>
        <dbReference type="SAM" id="SignalP"/>
    </source>
</evidence>
<feature type="signal peptide" evidence="1">
    <location>
        <begin position="1"/>
        <end position="18"/>
    </location>
</feature>
<accession>I5C4D8</accession>
<protein>
    <submittedName>
        <fullName evidence="2">Uncharacterized protein</fullName>
    </submittedName>
</protein>
<name>I5C4D8_9BACT</name>
<sequence>MYLRVFMAFGVLLMSVWACQPQASSEEKKIAENEALRDEVIAVHDEVMPYMDELKALKRKVLADAESGEGPLSAEEAEDLATELDAAFDGMFAWMRQFKVKNDEMSPEEVEEYLNDQMAKVRVVHEQITRALQKGREATGSDKANS</sequence>
<comment type="caution">
    <text evidence="2">The sequence shown here is derived from an EMBL/GenBank/DDBJ whole genome shotgun (WGS) entry which is preliminary data.</text>
</comment>
<feature type="chain" id="PRO_5003700257" evidence="1">
    <location>
        <begin position="19"/>
        <end position="146"/>
    </location>
</feature>
<keyword evidence="1" id="KW-0732">Signal</keyword>